<name>A0A1A8Y3Z5_9RHOO</name>
<organism evidence="2 3">
    <name type="scientific">Candidatus Propionivibrio aalborgensis</name>
    <dbReference type="NCBI Taxonomy" id="1860101"/>
    <lineage>
        <taxon>Bacteria</taxon>
        <taxon>Pseudomonadati</taxon>
        <taxon>Pseudomonadota</taxon>
        <taxon>Betaproteobacteria</taxon>
        <taxon>Rhodocyclales</taxon>
        <taxon>Rhodocyclaceae</taxon>
        <taxon>Propionivibrio</taxon>
    </lineage>
</organism>
<reference evidence="2 3" key="1">
    <citation type="submission" date="2016-06" db="EMBL/GenBank/DDBJ databases">
        <authorList>
            <person name="Kjaerup R.B."/>
            <person name="Dalgaard T.S."/>
            <person name="Juul-Madsen H.R."/>
        </authorList>
    </citation>
    <scope>NUCLEOTIDE SEQUENCE [LARGE SCALE GENOMIC DNA]</scope>
    <source>
        <strain evidence="2">2</strain>
    </source>
</reference>
<evidence type="ECO:0000313" key="3">
    <source>
        <dbReference type="Proteomes" id="UP000199600"/>
    </source>
</evidence>
<keyword evidence="3" id="KW-1185">Reference proteome</keyword>
<dbReference type="SUPFAM" id="SSF46785">
    <property type="entry name" value="Winged helix' DNA-binding domain"/>
    <property type="match status" value="1"/>
</dbReference>
<dbReference type="AlphaFoldDB" id="A0A1A8Y3Z5"/>
<sequence length="186" mass="20836">MENSQSENKLVARSTITKPEVSRIVSAEHLVSEKCPELSELEFGLIIASHAFGRWMTRCMAGAGVKDMTETEILVVHHVNHRDREKKLADICFVLNIEDTHVVSYALKKLANLGLVLSNRRGKEVFWSTTEAGQALCERYRQVREACLMPGFTGAQDENQRIGDLARFLRTLSGRYDQGARAASSI</sequence>
<gene>
    <name evidence="2" type="ORF">PROAA_90005</name>
</gene>
<dbReference type="Gene3D" id="1.10.10.10">
    <property type="entry name" value="Winged helix-like DNA-binding domain superfamily/Winged helix DNA-binding domain"/>
    <property type="match status" value="1"/>
</dbReference>
<protein>
    <submittedName>
        <fullName evidence="2">Transcriptional regulator</fullName>
    </submittedName>
</protein>
<dbReference type="EMBL" id="FLQY01000395">
    <property type="protein sequence ID" value="SBT11103.1"/>
    <property type="molecule type" value="Genomic_DNA"/>
</dbReference>
<proteinExistence type="predicted"/>
<evidence type="ECO:0000313" key="2">
    <source>
        <dbReference type="EMBL" id="SBT11103.1"/>
    </source>
</evidence>
<dbReference type="PIRSF" id="PIRSF036158">
    <property type="entry name" value="UCP036158_MarR"/>
    <property type="match status" value="1"/>
</dbReference>
<dbReference type="InterPro" id="IPR000835">
    <property type="entry name" value="HTH_MarR-typ"/>
</dbReference>
<dbReference type="InterPro" id="IPR036390">
    <property type="entry name" value="WH_DNA-bd_sf"/>
</dbReference>
<dbReference type="Proteomes" id="UP000199600">
    <property type="component" value="Unassembled WGS sequence"/>
</dbReference>
<accession>A0A1A8Y3Z5</accession>
<feature type="domain" description="HTH marR-type" evidence="1">
    <location>
        <begin position="68"/>
        <end position="133"/>
    </location>
</feature>
<dbReference type="Pfam" id="PF13463">
    <property type="entry name" value="HTH_27"/>
    <property type="match status" value="1"/>
</dbReference>
<dbReference type="GO" id="GO:0003700">
    <property type="term" value="F:DNA-binding transcription factor activity"/>
    <property type="evidence" value="ECO:0007669"/>
    <property type="project" value="InterPro"/>
</dbReference>
<dbReference type="InterPro" id="IPR014601">
    <property type="entry name" value="Trans_reg_MarR_HTH"/>
</dbReference>
<evidence type="ECO:0000259" key="1">
    <source>
        <dbReference type="Pfam" id="PF13463"/>
    </source>
</evidence>
<dbReference type="InterPro" id="IPR036388">
    <property type="entry name" value="WH-like_DNA-bd_sf"/>
</dbReference>
<dbReference type="RefSeq" id="WP_186412648.1">
    <property type="nucleotide sequence ID" value="NZ_FLQY01000395.1"/>
</dbReference>